<evidence type="ECO:0000259" key="2">
    <source>
        <dbReference type="SMART" id="SM00563"/>
    </source>
</evidence>
<proteinExistence type="predicted"/>
<keyword evidence="3" id="KW-0808">Transferase</keyword>
<evidence type="ECO:0000313" key="3">
    <source>
        <dbReference type="EMBL" id="MCP9762155.1"/>
    </source>
</evidence>
<keyword evidence="1" id="KW-0472">Membrane</keyword>
<evidence type="ECO:0000256" key="1">
    <source>
        <dbReference type="SAM" id="Phobius"/>
    </source>
</evidence>
<keyword evidence="3" id="KW-0012">Acyltransferase</keyword>
<dbReference type="PANTHER" id="PTHR31605:SF0">
    <property type="entry name" value="GLYCEROL-3-PHOSPHATE O-ACYLTRANSFERASE 1"/>
    <property type="match status" value="1"/>
</dbReference>
<dbReference type="GO" id="GO:0008654">
    <property type="term" value="P:phospholipid biosynthetic process"/>
    <property type="evidence" value="ECO:0007669"/>
    <property type="project" value="TreeGrafter"/>
</dbReference>
<name>A0AAE3H0Q3_9BACT</name>
<protein>
    <submittedName>
        <fullName evidence="3">Glycerol acyltransferase</fullName>
    </submittedName>
</protein>
<feature type="transmembrane region" description="Helical" evidence="1">
    <location>
        <begin position="252"/>
        <end position="273"/>
    </location>
</feature>
<keyword evidence="4" id="KW-1185">Reference proteome</keyword>
<dbReference type="InterPro" id="IPR052744">
    <property type="entry name" value="GPAT/DAPAT"/>
</dbReference>
<dbReference type="PANTHER" id="PTHR31605">
    <property type="entry name" value="GLYCEROL-3-PHOSPHATE O-ACYLTRANSFERASE 1"/>
    <property type="match status" value="1"/>
</dbReference>
<sequence length="277" mass="32137">MIYIVLRQFIRFVLRFFIKKIEINGMENLPKEGAVLLAGFHPNSFLDAIIIDCKVNRPIWSLARGDAFKKPLVRKILSKFYMMPIYRITEGKEYLGKNDETFERCSEIFKNKSQVLIFSEGLCTNQTELLPLKKGTSRLAMQTWMSGTEMVIVPVAINYSEFAGVGKNISLNFGPAIKQTDFEELAMDGKAIRTFNEKLTEALKKLVRRDFKKPTLGSSWFYYLTYVLHFPVHLLLHTFVKSKTRGTVFYDSIYLGLLIVALPLYWLLCYFIFQIFI</sequence>
<dbReference type="Pfam" id="PF01553">
    <property type="entry name" value="Acyltransferase"/>
    <property type="match status" value="1"/>
</dbReference>
<dbReference type="Proteomes" id="UP001204144">
    <property type="component" value="Unassembled WGS sequence"/>
</dbReference>
<reference evidence="3 4" key="1">
    <citation type="submission" date="2018-11" db="EMBL/GenBank/DDBJ databases">
        <title>Novel bacteria species description.</title>
        <authorList>
            <person name="Han J.-H."/>
        </authorList>
    </citation>
    <scope>NUCLEOTIDE SEQUENCE [LARGE SCALE GENOMIC DNA]</scope>
    <source>
        <strain evidence="3 4">KCTC23259</strain>
    </source>
</reference>
<dbReference type="InterPro" id="IPR002123">
    <property type="entry name" value="Plipid/glycerol_acylTrfase"/>
</dbReference>
<dbReference type="SMART" id="SM00563">
    <property type="entry name" value="PlsC"/>
    <property type="match status" value="1"/>
</dbReference>
<comment type="caution">
    <text evidence="3">The sequence shown here is derived from an EMBL/GenBank/DDBJ whole genome shotgun (WGS) entry which is preliminary data.</text>
</comment>
<accession>A0AAE3H0Q3</accession>
<feature type="domain" description="Phospholipid/glycerol acyltransferase" evidence="2">
    <location>
        <begin position="35"/>
        <end position="160"/>
    </location>
</feature>
<feature type="transmembrane region" description="Helical" evidence="1">
    <location>
        <begin position="220"/>
        <end position="240"/>
    </location>
</feature>
<evidence type="ECO:0000313" key="4">
    <source>
        <dbReference type="Proteomes" id="UP001204144"/>
    </source>
</evidence>
<organism evidence="3 4">
    <name type="scientific">Lacihabitans soyangensis</name>
    <dbReference type="NCBI Taxonomy" id="869394"/>
    <lineage>
        <taxon>Bacteria</taxon>
        <taxon>Pseudomonadati</taxon>
        <taxon>Bacteroidota</taxon>
        <taxon>Cytophagia</taxon>
        <taxon>Cytophagales</taxon>
        <taxon>Leadbetterellaceae</taxon>
        <taxon>Lacihabitans</taxon>
    </lineage>
</organism>
<dbReference type="SUPFAM" id="SSF69593">
    <property type="entry name" value="Glycerol-3-phosphate (1)-acyltransferase"/>
    <property type="match status" value="1"/>
</dbReference>
<dbReference type="EMBL" id="RJUF01000006">
    <property type="protein sequence ID" value="MCP9762155.1"/>
    <property type="molecule type" value="Genomic_DNA"/>
</dbReference>
<dbReference type="GO" id="GO:0004366">
    <property type="term" value="F:glycerol-3-phosphate O-acyltransferase activity"/>
    <property type="evidence" value="ECO:0007669"/>
    <property type="project" value="TreeGrafter"/>
</dbReference>
<dbReference type="AlphaFoldDB" id="A0AAE3H0Q3"/>
<dbReference type="RefSeq" id="WP_255035910.1">
    <property type="nucleotide sequence ID" value="NZ_RJUF01000006.1"/>
</dbReference>
<dbReference type="GO" id="GO:0016287">
    <property type="term" value="F:glycerone-phosphate O-acyltransferase activity"/>
    <property type="evidence" value="ECO:0007669"/>
    <property type="project" value="TreeGrafter"/>
</dbReference>
<keyword evidence="1" id="KW-0812">Transmembrane</keyword>
<gene>
    <name evidence="3" type="ORF">EGI31_04255</name>
</gene>
<keyword evidence="1" id="KW-1133">Transmembrane helix</keyword>